<evidence type="ECO:0000256" key="1">
    <source>
        <dbReference type="SAM" id="MobiDB-lite"/>
    </source>
</evidence>
<feature type="compositionally biased region" description="Polar residues" evidence="1">
    <location>
        <begin position="18"/>
        <end position="33"/>
    </location>
</feature>
<sequence length="92" mass="10419">MEGYVVSKRLQDAVPESSPGSQQVHDPTEPLKSQYSSVKNSLAFSLSVSFCLTRTPGLREFLLQIPLKMRCVERMLLSELAYHARARWNAVH</sequence>
<evidence type="ECO:0000313" key="2">
    <source>
        <dbReference type="EMBL" id="PID56054.1"/>
    </source>
</evidence>
<accession>A0A2G6E1V8</accession>
<dbReference type="EMBL" id="PDPS01000039">
    <property type="protein sequence ID" value="PID56054.1"/>
    <property type="molecule type" value="Genomic_DNA"/>
</dbReference>
<gene>
    <name evidence="2" type="ORF">CSB45_13220</name>
</gene>
<feature type="region of interest" description="Disordered" evidence="1">
    <location>
        <begin position="1"/>
        <end position="33"/>
    </location>
</feature>
<comment type="caution">
    <text evidence="2">The sequence shown here is derived from an EMBL/GenBank/DDBJ whole genome shotgun (WGS) entry which is preliminary data.</text>
</comment>
<reference evidence="2 3" key="1">
    <citation type="submission" date="2017-10" db="EMBL/GenBank/DDBJ databases">
        <title>Novel microbial diversity and functional potential in the marine mammal oral microbiome.</title>
        <authorList>
            <person name="Dudek N.K."/>
            <person name="Sun C.L."/>
            <person name="Burstein D."/>
            <person name="Kantor R.S."/>
            <person name="Aliaga Goltsman D.S."/>
            <person name="Bik E.M."/>
            <person name="Thomas B.C."/>
            <person name="Banfield J.F."/>
            <person name="Relman D.A."/>
        </authorList>
    </citation>
    <scope>NUCLEOTIDE SEQUENCE [LARGE SCALE GENOMIC DNA]</scope>
    <source>
        <strain evidence="2">DOLZORAL124_49_17</strain>
    </source>
</reference>
<proteinExistence type="predicted"/>
<evidence type="ECO:0000313" key="3">
    <source>
        <dbReference type="Proteomes" id="UP000229740"/>
    </source>
</evidence>
<dbReference type="AlphaFoldDB" id="A0A2G6E1V8"/>
<dbReference type="Proteomes" id="UP000229740">
    <property type="component" value="Unassembled WGS sequence"/>
</dbReference>
<name>A0A2G6E1V8_9BACT</name>
<organism evidence="2 3">
    <name type="scientific">candidate division KSB3 bacterium</name>
    <dbReference type="NCBI Taxonomy" id="2044937"/>
    <lineage>
        <taxon>Bacteria</taxon>
        <taxon>candidate division KSB3</taxon>
    </lineage>
</organism>
<protein>
    <submittedName>
        <fullName evidence="2">Uncharacterized protein</fullName>
    </submittedName>
</protein>